<dbReference type="Proteomes" id="UP000250134">
    <property type="component" value="Chromosome"/>
</dbReference>
<proteinExistence type="predicted"/>
<dbReference type="KEGG" id="tgg:A3K92_01755"/>
<dbReference type="GO" id="GO:0005525">
    <property type="term" value="F:GTP binding"/>
    <property type="evidence" value="ECO:0007669"/>
    <property type="project" value="UniProtKB-KW"/>
</dbReference>
<sequence length="250" mass="28468">MLNFTHVFVGIGKAGGSVVDGIESDVVKVRINPGYYILRTEAYSEKIASFFSRLPENSLVWIVFEDKPVNVEIVELISENLPEGTMSLAYAFTPSRELFEESKPSWAENFETVFYDSLWEFLKRDIPLLEAYEEASTVISRALTLLHRSLEGEMVINVDYADFFSTVKGGNVGILRLLSRIDFDWHWGVWDRGIVITIVDEGVALRDAHTVLERFHDLLKEKDIIWGMISRKTAGTGIETLTLLVRKWGE</sequence>
<dbReference type="SUPFAM" id="SSF55307">
    <property type="entry name" value="Tubulin C-terminal domain-like"/>
    <property type="match status" value="1"/>
</dbReference>
<reference evidence="3 4" key="1">
    <citation type="submission" date="2016-03" db="EMBL/GenBank/DDBJ databases">
        <title>Complete genome sequence of Thermococcus gorgonarius.</title>
        <authorList>
            <person name="Oger P.M."/>
        </authorList>
    </citation>
    <scope>NUCLEOTIDE SEQUENCE [LARGE SCALE GENOMIC DNA]</scope>
    <source>
        <strain evidence="3 4">W-12</strain>
    </source>
</reference>
<dbReference type="OrthoDB" id="85717at2157"/>
<evidence type="ECO:0000313" key="4">
    <source>
        <dbReference type="Proteomes" id="UP000250134"/>
    </source>
</evidence>
<dbReference type="EMBL" id="CP014855">
    <property type="protein sequence ID" value="ASJ00290.1"/>
    <property type="molecule type" value="Genomic_DNA"/>
</dbReference>
<dbReference type="RefSeq" id="WP_088884631.1">
    <property type="nucleotide sequence ID" value="NZ_CP014855.1"/>
</dbReference>
<dbReference type="GeneID" id="33331233"/>
<evidence type="ECO:0000313" key="3">
    <source>
        <dbReference type="EMBL" id="ASJ00290.1"/>
    </source>
</evidence>
<organism evidence="3 4">
    <name type="scientific">Thermococcus gorgonarius</name>
    <dbReference type="NCBI Taxonomy" id="71997"/>
    <lineage>
        <taxon>Archaea</taxon>
        <taxon>Methanobacteriati</taxon>
        <taxon>Methanobacteriota</taxon>
        <taxon>Thermococci</taxon>
        <taxon>Thermococcales</taxon>
        <taxon>Thermococcaceae</taxon>
        <taxon>Thermococcus</taxon>
    </lineage>
</organism>
<dbReference type="InterPro" id="IPR008280">
    <property type="entry name" value="Tub_FtsZ_C"/>
</dbReference>
<keyword evidence="4" id="KW-1185">Reference proteome</keyword>
<keyword evidence="2" id="KW-0342">GTP-binding</keyword>
<keyword evidence="1" id="KW-0547">Nucleotide-binding</keyword>
<evidence type="ECO:0000256" key="2">
    <source>
        <dbReference type="ARBA" id="ARBA00023134"/>
    </source>
</evidence>
<accession>A0A2Z2M3M7</accession>
<gene>
    <name evidence="3" type="ORF">A3K92_01755</name>
</gene>
<protein>
    <submittedName>
        <fullName evidence="3">Uncharacterized protein</fullName>
    </submittedName>
</protein>
<evidence type="ECO:0000256" key="1">
    <source>
        <dbReference type="ARBA" id="ARBA00022741"/>
    </source>
</evidence>
<name>A0A2Z2M3M7_THEGO</name>
<dbReference type="AlphaFoldDB" id="A0A2Z2M3M7"/>